<dbReference type="EMBL" id="JAHQIW010007085">
    <property type="protein sequence ID" value="KAJ1372042.1"/>
    <property type="molecule type" value="Genomic_DNA"/>
</dbReference>
<gene>
    <name evidence="1" type="ORF">KIN20_034100</name>
</gene>
<sequence>MLYELSDFSTSAQVTSLQEIKINIFTNMSKVPINPFIISLLTTISIVLGCRVMPAGQASTRPFTVSGFSLPVAMVYAGTTEVATQVAGIATDKGAAQTFVQRLMMRTVFDVLERQARSALLPDL</sequence>
<dbReference type="AlphaFoldDB" id="A0AAD5R957"/>
<protein>
    <submittedName>
        <fullName evidence="1">Uncharacterized protein</fullName>
    </submittedName>
</protein>
<organism evidence="1 2">
    <name type="scientific">Parelaphostrongylus tenuis</name>
    <name type="common">Meningeal worm</name>
    <dbReference type="NCBI Taxonomy" id="148309"/>
    <lineage>
        <taxon>Eukaryota</taxon>
        <taxon>Metazoa</taxon>
        <taxon>Ecdysozoa</taxon>
        <taxon>Nematoda</taxon>
        <taxon>Chromadorea</taxon>
        <taxon>Rhabditida</taxon>
        <taxon>Rhabditina</taxon>
        <taxon>Rhabditomorpha</taxon>
        <taxon>Strongyloidea</taxon>
        <taxon>Metastrongylidae</taxon>
        <taxon>Parelaphostrongylus</taxon>
    </lineage>
</organism>
<dbReference type="Proteomes" id="UP001196413">
    <property type="component" value="Unassembled WGS sequence"/>
</dbReference>
<name>A0AAD5R957_PARTN</name>
<reference evidence="1" key="1">
    <citation type="submission" date="2021-06" db="EMBL/GenBank/DDBJ databases">
        <title>Parelaphostrongylus tenuis whole genome reference sequence.</title>
        <authorList>
            <person name="Garwood T.J."/>
            <person name="Larsen P.A."/>
            <person name="Fountain-Jones N.M."/>
            <person name="Garbe J.R."/>
            <person name="Macchietto M.G."/>
            <person name="Kania S.A."/>
            <person name="Gerhold R.W."/>
            <person name="Richards J.E."/>
            <person name="Wolf T.M."/>
        </authorList>
    </citation>
    <scope>NUCLEOTIDE SEQUENCE</scope>
    <source>
        <strain evidence="1">MNPRO001-30</strain>
        <tissue evidence="1">Meninges</tissue>
    </source>
</reference>
<evidence type="ECO:0000313" key="2">
    <source>
        <dbReference type="Proteomes" id="UP001196413"/>
    </source>
</evidence>
<evidence type="ECO:0000313" key="1">
    <source>
        <dbReference type="EMBL" id="KAJ1372042.1"/>
    </source>
</evidence>
<accession>A0AAD5R957</accession>
<keyword evidence="2" id="KW-1185">Reference proteome</keyword>
<comment type="caution">
    <text evidence="1">The sequence shown here is derived from an EMBL/GenBank/DDBJ whole genome shotgun (WGS) entry which is preliminary data.</text>
</comment>
<proteinExistence type="predicted"/>